<sequence length="76" mass="8337">MSLLLNSIFRIAKKSLKTVEPAVMLFSGTYLLTQGIQNKNLPMGLAGGMLVFRGGLDLGKVIEESDLKELEVEKIK</sequence>
<comment type="caution">
    <text evidence="1">The sequence shown here is derived from an EMBL/GenBank/DDBJ whole genome shotgun (WGS) entry which is preliminary data.</text>
</comment>
<accession>A0A9X2T304</accession>
<organism evidence="1 2">
    <name type="scientific">Aquiflexum gelatinilyticum</name>
    <dbReference type="NCBI Taxonomy" id="2961943"/>
    <lineage>
        <taxon>Bacteria</taxon>
        <taxon>Pseudomonadati</taxon>
        <taxon>Bacteroidota</taxon>
        <taxon>Cytophagia</taxon>
        <taxon>Cytophagales</taxon>
        <taxon>Cyclobacteriaceae</taxon>
        <taxon>Aquiflexum</taxon>
    </lineage>
</organism>
<keyword evidence="2" id="KW-1185">Reference proteome</keyword>
<gene>
    <name evidence="1" type="ORF">NU887_13120</name>
</gene>
<dbReference type="AlphaFoldDB" id="A0A9X2T304"/>
<evidence type="ECO:0000313" key="1">
    <source>
        <dbReference type="EMBL" id="MCR9015980.1"/>
    </source>
</evidence>
<dbReference type="Proteomes" id="UP001142175">
    <property type="component" value="Unassembled WGS sequence"/>
</dbReference>
<dbReference type="EMBL" id="JANSUY010000011">
    <property type="protein sequence ID" value="MCR9015980.1"/>
    <property type="molecule type" value="Genomic_DNA"/>
</dbReference>
<protein>
    <submittedName>
        <fullName evidence="1">Uncharacterized protein</fullName>
    </submittedName>
</protein>
<dbReference type="RefSeq" id="WP_258423837.1">
    <property type="nucleotide sequence ID" value="NZ_JANSUY010000011.1"/>
</dbReference>
<name>A0A9X2T304_9BACT</name>
<proteinExistence type="predicted"/>
<reference evidence="1" key="1">
    <citation type="submission" date="2022-08" db="EMBL/GenBank/DDBJ databases">
        <authorList>
            <person name="Zhang D."/>
        </authorList>
    </citation>
    <scope>NUCLEOTIDE SEQUENCE</scope>
    <source>
        <strain evidence="1">XJ19-11</strain>
    </source>
</reference>
<evidence type="ECO:0000313" key="2">
    <source>
        <dbReference type="Proteomes" id="UP001142175"/>
    </source>
</evidence>